<name>A0ABQ5ED84_9ASTR</name>
<dbReference type="Proteomes" id="UP001151760">
    <property type="component" value="Unassembled WGS sequence"/>
</dbReference>
<reference evidence="1" key="2">
    <citation type="submission" date="2022-01" db="EMBL/GenBank/DDBJ databases">
        <authorList>
            <person name="Yamashiro T."/>
            <person name="Shiraishi A."/>
            <person name="Satake H."/>
            <person name="Nakayama K."/>
        </authorList>
    </citation>
    <scope>NUCLEOTIDE SEQUENCE</scope>
</reference>
<organism evidence="1 2">
    <name type="scientific">Tanacetum coccineum</name>
    <dbReference type="NCBI Taxonomy" id="301880"/>
    <lineage>
        <taxon>Eukaryota</taxon>
        <taxon>Viridiplantae</taxon>
        <taxon>Streptophyta</taxon>
        <taxon>Embryophyta</taxon>
        <taxon>Tracheophyta</taxon>
        <taxon>Spermatophyta</taxon>
        <taxon>Magnoliopsida</taxon>
        <taxon>eudicotyledons</taxon>
        <taxon>Gunneridae</taxon>
        <taxon>Pentapetalae</taxon>
        <taxon>asterids</taxon>
        <taxon>campanulids</taxon>
        <taxon>Asterales</taxon>
        <taxon>Asteraceae</taxon>
        <taxon>Asteroideae</taxon>
        <taxon>Anthemideae</taxon>
        <taxon>Anthemidinae</taxon>
        <taxon>Tanacetum</taxon>
    </lineage>
</organism>
<proteinExistence type="predicted"/>
<evidence type="ECO:0000313" key="1">
    <source>
        <dbReference type="EMBL" id="GJT48797.1"/>
    </source>
</evidence>
<reference evidence="1" key="1">
    <citation type="journal article" date="2022" name="Int. J. Mol. Sci.">
        <title>Draft Genome of Tanacetum Coccineum: Genomic Comparison of Closely Related Tanacetum-Family Plants.</title>
        <authorList>
            <person name="Yamashiro T."/>
            <person name="Shiraishi A."/>
            <person name="Nakayama K."/>
            <person name="Satake H."/>
        </authorList>
    </citation>
    <scope>NUCLEOTIDE SEQUENCE</scope>
</reference>
<sequence>MKFMKKITKPRAYSNNIGNTYSTSALDLDRVCRRLEDHGRILFTKNTKYQEIERIVDVHIDGFQVPRATRGLKIEAREDHAYEGTHVVLKVINSVKRGMTA</sequence>
<protein>
    <submittedName>
        <fullName evidence="1">Uncharacterized protein</fullName>
    </submittedName>
</protein>
<dbReference type="EMBL" id="BQNB010016183">
    <property type="protein sequence ID" value="GJT48797.1"/>
    <property type="molecule type" value="Genomic_DNA"/>
</dbReference>
<accession>A0ABQ5ED84</accession>
<gene>
    <name evidence="1" type="ORF">Tco_0974954</name>
</gene>
<comment type="caution">
    <text evidence="1">The sequence shown here is derived from an EMBL/GenBank/DDBJ whole genome shotgun (WGS) entry which is preliminary data.</text>
</comment>
<evidence type="ECO:0000313" key="2">
    <source>
        <dbReference type="Proteomes" id="UP001151760"/>
    </source>
</evidence>
<keyword evidence="2" id="KW-1185">Reference proteome</keyword>